<comment type="caution">
    <text evidence="5">The sequence shown here is derived from an EMBL/GenBank/DDBJ whole genome shotgun (WGS) entry which is preliminary data.</text>
</comment>
<dbReference type="Pfam" id="PF02626">
    <property type="entry name" value="CT_A_B"/>
    <property type="match status" value="1"/>
</dbReference>
<evidence type="ECO:0000259" key="4">
    <source>
        <dbReference type="SMART" id="SM00797"/>
    </source>
</evidence>
<reference evidence="5 6" key="1">
    <citation type="submission" date="2020-01" db="EMBL/GenBank/DDBJ databases">
        <title>Genome analysis.</title>
        <authorList>
            <person name="Wu S."/>
            <person name="Wang G."/>
        </authorList>
    </citation>
    <scope>NUCLEOTIDE SEQUENCE [LARGE SCALE GENOMIC DNA]</scope>
    <source>
        <strain evidence="5 6">SYL130</strain>
    </source>
</reference>
<keyword evidence="3" id="KW-0067">ATP-binding</keyword>
<evidence type="ECO:0000256" key="2">
    <source>
        <dbReference type="ARBA" id="ARBA00022801"/>
    </source>
</evidence>
<protein>
    <submittedName>
        <fullName evidence="5">Biotin-dependent carboxyltransferase family protein</fullName>
    </submittedName>
</protein>
<keyword evidence="2" id="KW-0378">Hydrolase</keyword>
<name>A0ABX0A091_9BACT</name>
<dbReference type="SMART" id="SM00797">
    <property type="entry name" value="AHS2"/>
    <property type="match status" value="1"/>
</dbReference>
<feature type="domain" description="Carboxyltransferase" evidence="4">
    <location>
        <begin position="24"/>
        <end position="309"/>
    </location>
</feature>
<keyword evidence="1" id="KW-0547">Nucleotide-binding</keyword>
<dbReference type="PANTHER" id="PTHR43309">
    <property type="entry name" value="5-OXOPROLINASE SUBUNIT C"/>
    <property type="match status" value="1"/>
</dbReference>
<keyword evidence="6" id="KW-1185">Reference proteome</keyword>
<proteinExistence type="predicted"/>
<evidence type="ECO:0000313" key="5">
    <source>
        <dbReference type="EMBL" id="NCI51949.1"/>
    </source>
</evidence>
<accession>A0ABX0A091</accession>
<evidence type="ECO:0000256" key="3">
    <source>
        <dbReference type="ARBA" id="ARBA00022840"/>
    </source>
</evidence>
<organism evidence="5 6">
    <name type="scientific">Sediminibacterium roseum</name>
    <dbReference type="NCBI Taxonomy" id="1978412"/>
    <lineage>
        <taxon>Bacteria</taxon>
        <taxon>Pseudomonadati</taxon>
        <taxon>Bacteroidota</taxon>
        <taxon>Chitinophagia</taxon>
        <taxon>Chitinophagales</taxon>
        <taxon>Chitinophagaceae</taxon>
        <taxon>Sediminibacterium</taxon>
    </lineage>
</organism>
<dbReference type="InterPro" id="IPR029000">
    <property type="entry name" value="Cyclophilin-like_dom_sf"/>
</dbReference>
<gene>
    <name evidence="5" type="ORF">GWC95_18640</name>
</gene>
<dbReference type="EMBL" id="JAACJS010000015">
    <property type="protein sequence ID" value="NCI51949.1"/>
    <property type="molecule type" value="Genomic_DNA"/>
</dbReference>
<sequence length="329" mass="35915">MSIRILNNGVLDTVQDAGREGYAHLGINPGGAMDVAAMKVANILVGNDPLSAVMEMHFPAAEILFEETAMLALAGADVAAYADGEEVPVLHPFVIRENTTLSFKKINRGARIYLAVKGGFALSKWLNSYSTNTKAKAGGYHGRQLRKNDRLFFKQQYKHEFSNAQCVSVLPWSANLAGLYTGNTIRFVPGEAFALLREASKTALATKPCTISRESDRMGFRLQAENLQLTEQKEMISAAVTRGTIQLLPSGQMIILMADHQTTGGYPVIGYVISADFPSLAQLQPGESFLLQQTDLQTAEAAMLKQQMNLQVLRDACELRASGSQEWNV</sequence>
<dbReference type="Proteomes" id="UP000753802">
    <property type="component" value="Unassembled WGS sequence"/>
</dbReference>
<dbReference type="SUPFAM" id="SSF50891">
    <property type="entry name" value="Cyclophilin-like"/>
    <property type="match status" value="1"/>
</dbReference>
<dbReference type="Gene3D" id="2.40.100.10">
    <property type="entry name" value="Cyclophilin-like"/>
    <property type="match status" value="1"/>
</dbReference>
<dbReference type="RefSeq" id="WP_161820212.1">
    <property type="nucleotide sequence ID" value="NZ_JAACJS010000015.1"/>
</dbReference>
<dbReference type="InterPro" id="IPR052708">
    <property type="entry name" value="PxpC"/>
</dbReference>
<dbReference type="NCBIfam" id="TIGR00724">
    <property type="entry name" value="urea_amlyse_rel"/>
    <property type="match status" value="1"/>
</dbReference>
<dbReference type="PANTHER" id="PTHR43309:SF5">
    <property type="entry name" value="5-OXOPROLINASE SUBUNIT C"/>
    <property type="match status" value="1"/>
</dbReference>
<evidence type="ECO:0000313" key="6">
    <source>
        <dbReference type="Proteomes" id="UP000753802"/>
    </source>
</evidence>
<dbReference type="InterPro" id="IPR003778">
    <property type="entry name" value="CT_A_B"/>
</dbReference>
<evidence type="ECO:0000256" key="1">
    <source>
        <dbReference type="ARBA" id="ARBA00022741"/>
    </source>
</evidence>